<comment type="caution">
    <text evidence="1">The sequence shown here is derived from an EMBL/GenBank/DDBJ whole genome shotgun (WGS) entry which is preliminary data.</text>
</comment>
<organism evidence="1">
    <name type="scientific">marine sediment metagenome</name>
    <dbReference type="NCBI Taxonomy" id="412755"/>
    <lineage>
        <taxon>unclassified sequences</taxon>
        <taxon>metagenomes</taxon>
        <taxon>ecological metagenomes</taxon>
    </lineage>
</organism>
<accession>X1LWA5</accession>
<dbReference type="EMBL" id="BARV01007592">
    <property type="protein sequence ID" value="GAI10061.1"/>
    <property type="molecule type" value="Genomic_DNA"/>
</dbReference>
<proteinExistence type="predicted"/>
<reference evidence="1" key="1">
    <citation type="journal article" date="2014" name="Front. Microbiol.">
        <title>High frequency of phylogenetically diverse reductive dehalogenase-homologous genes in deep subseafloor sedimentary metagenomes.</title>
        <authorList>
            <person name="Kawai M."/>
            <person name="Futagami T."/>
            <person name="Toyoda A."/>
            <person name="Takaki Y."/>
            <person name="Nishi S."/>
            <person name="Hori S."/>
            <person name="Arai W."/>
            <person name="Tsubouchi T."/>
            <person name="Morono Y."/>
            <person name="Uchiyama I."/>
            <person name="Ito T."/>
            <person name="Fujiyama A."/>
            <person name="Inagaki F."/>
            <person name="Takami H."/>
        </authorList>
    </citation>
    <scope>NUCLEOTIDE SEQUENCE</scope>
    <source>
        <strain evidence="1">Expedition CK06-06</strain>
    </source>
</reference>
<sequence length="49" mass="5108">AVNPTMLSFGYSEYSRTAYGPAGTAGVNSGLEASQSPGTAEKVTLWILR</sequence>
<protein>
    <submittedName>
        <fullName evidence="1">Uncharacterized protein</fullName>
    </submittedName>
</protein>
<name>X1LWA5_9ZZZZ</name>
<gene>
    <name evidence="1" type="ORF">S06H3_15425</name>
</gene>
<dbReference type="AlphaFoldDB" id="X1LWA5"/>
<evidence type="ECO:0000313" key="1">
    <source>
        <dbReference type="EMBL" id="GAI10061.1"/>
    </source>
</evidence>
<feature type="non-terminal residue" evidence="1">
    <location>
        <position position="1"/>
    </location>
</feature>